<sequence length="317" mass="33782">MRVQASDPEATVTCVRNAVWTISNLCRGKRPPRWELVAPALPMLIHWIRSCDDEEVITDCCWALSYISDPSERVQLLIDAGALPQLIVLLGHSSSVVQAPALRAVGNAAAGSAAQAQAVLGCNVIAKLHGLLRSPKKDLRKESCWIISNLTAGSAEQVGAVWAAGLLPVLLEMVATEEYEIKKEAAYCIVNAICNACSTQLIVDAVQLGALGALCELLDLSDAALILAALEAIDAILRAGDLRGGGAPNKFTRITEACGGLGKLEQLQMHANNTVYRKTAALLETYFTPDDGDEDPAIAPQALPDQFCFGAEPRMEP</sequence>
<evidence type="ECO:0000256" key="2">
    <source>
        <dbReference type="ARBA" id="ARBA00022448"/>
    </source>
</evidence>
<dbReference type="SMART" id="SM00185">
    <property type="entry name" value="ARM"/>
    <property type="match status" value="5"/>
</dbReference>
<dbReference type="InterPro" id="IPR000225">
    <property type="entry name" value="Armadillo"/>
</dbReference>
<comment type="similarity">
    <text evidence="1">Belongs to the importin alpha family.</text>
</comment>
<dbReference type="Gene3D" id="1.25.10.10">
    <property type="entry name" value="Leucine-rich Repeat Variant"/>
    <property type="match status" value="1"/>
</dbReference>
<accession>A0A7S0NW61</accession>
<dbReference type="Pfam" id="PF16186">
    <property type="entry name" value="Arm_3"/>
    <property type="match status" value="1"/>
</dbReference>
<dbReference type="Pfam" id="PF00514">
    <property type="entry name" value="Arm"/>
    <property type="match status" value="4"/>
</dbReference>
<protein>
    <recommendedName>
        <fullName evidence="5">Importin subunit alpha</fullName>
    </recommendedName>
</protein>
<dbReference type="AlphaFoldDB" id="A0A7S0NW61"/>
<evidence type="ECO:0008006" key="5">
    <source>
        <dbReference type="Google" id="ProtNLM"/>
    </source>
</evidence>
<dbReference type="SUPFAM" id="SSF48371">
    <property type="entry name" value="ARM repeat"/>
    <property type="match status" value="1"/>
</dbReference>
<keyword evidence="3" id="KW-0653">Protein transport</keyword>
<dbReference type="GO" id="GO:0015031">
    <property type="term" value="P:protein transport"/>
    <property type="evidence" value="ECO:0007669"/>
    <property type="project" value="UniProtKB-KW"/>
</dbReference>
<dbReference type="EMBL" id="HBER01020844">
    <property type="protein sequence ID" value="CAD8535258.1"/>
    <property type="molecule type" value="Transcribed_RNA"/>
</dbReference>
<dbReference type="PANTHER" id="PTHR23316">
    <property type="entry name" value="IMPORTIN ALPHA"/>
    <property type="match status" value="1"/>
</dbReference>
<evidence type="ECO:0000313" key="4">
    <source>
        <dbReference type="EMBL" id="CAD8535258.1"/>
    </source>
</evidence>
<dbReference type="InterPro" id="IPR016024">
    <property type="entry name" value="ARM-type_fold"/>
</dbReference>
<proteinExistence type="inferred from homology"/>
<keyword evidence="2" id="KW-0813">Transport</keyword>
<evidence type="ECO:0000256" key="1">
    <source>
        <dbReference type="ARBA" id="ARBA00010394"/>
    </source>
</evidence>
<dbReference type="InterPro" id="IPR011989">
    <property type="entry name" value="ARM-like"/>
</dbReference>
<name>A0A7S0NW61_9EUKA</name>
<gene>
    <name evidence="4" type="ORF">CLEP1334_LOCUS10538</name>
</gene>
<evidence type="ECO:0000256" key="3">
    <source>
        <dbReference type="ARBA" id="ARBA00022927"/>
    </source>
</evidence>
<organism evidence="4">
    <name type="scientific">Calcidiscus leptoporus</name>
    <dbReference type="NCBI Taxonomy" id="127549"/>
    <lineage>
        <taxon>Eukaryota</taxon>
        <taxon>Haptista</taxon>
        <taxon>Haptophyta</taxon>
        <taxon>Prymnesiophyceae</taxon>
        <taxon>Coccolithales</taxon>
        <taxon>Calcidiscaceae</taxon>
        <taxon>Calcidiscus</taxon>
    </lineage>
</organism>
<dbReference type="InterPro" id="IPR032413">
    <property type="entry name" value="Arm_3"/>
</dbReference>
<reference evidence="4" key="1">
    <citation type="submission" date="2021-01" db="EMBL/GenBank/DDBJ databases">
        <authorList>
            <person name="Corre E."/>
            <person name="Pelletier E."/>
            <person name="Niang G."/>
            <person name="Scheremetjew M."/>
            <person name="Finn R."/>
            <person name="Kale V."/>
            <person name="Holt S."/>
            <person name="Cochrane G."/>
            <person name="Meng A."/>
            <person name="Brown T."/>
            <person name="Cohen L."/>
        </authorList>
    </citation>
    <scope>NUCLEOTIDE SEQUENCE</scope>
    <source>
        <strain evidence="4">RCC1130</strain>
    </source>
</reference>